<dbReference type="AlphaFoldDB" id="A0A5S4F6R6"/>
<gene>
    <name evidence="1" type="ORF">ACCUM_4364</name>
</gene>
<comment type="caution">
    <text evidence="1">The sequence shown here is derived from an EMBL/GenBank/DDBJ whole genome shotgun (WGS) entry which is preliminary data.</text>
</comment>
<reference evidence="1 2" key="1">
    <citation type="submission" date="2019-04" db="EMBL/GenBank/DDBJ databases">
        <title>A novel phosphate-accumulating bacterium identified in bioreactor for phosphate removal from wastewater.</title>
        <authorList>
            <person name="Kotlyarov R.Y."/>
            <person name="Beletsky A.V."/>
            <person name="Kallistova A.Y."/>
            <person name="Dorofeev A.G."/>
            <person name="Nikolaev Y.Y."/>
            <person name="Pimenov N.V."/>
            <person name="Ravin N.V."/>
            <person name="Mardanov A.V."/>
        </authorList>
    </citation>
    <scope>NUCLEOTIDE SEQUENCE [LARGE SCALE GENOMIC DNA]</scope>
    <source>
        <strain evidence="1 2">Bin19</strain>
    </source>
</reference>
<evidence type="ECO:0000313" key="2">
    <source>
        <dbReference type="Proteomes" id="UP000306324"/>
    </source>
</evidence>
<dbReference type="Proteomes" id="UP000306324">
    <property type="component" value="Unassembled WGS sequence"/>
</dbReference>
<accession>A0A5S4F6R6</accession>
<evidence type="ECO:0000313" key="1">
    <source>
        <dbReference type="EMBL" id="TMQ76443.1"/>
    </source>
</evidence>
<dbReference type="EMBL" id="SWAD01000051">
    <property type="protein sequence ID" value="TMQ76443.1"/>
    <property type="molecule type" value="Genomic_DNA"/>
</dbReference>
<sequence length="49" mass="5368">MAAGRFLRAPRSFRDGATGEIRFVMEILSPLHKAVHDQVAAAAKCNEMP</sequence>
<proteinExistence type="predicted"/>
<keyword evidence="2" id="KW-1185">Reference proteome</keyword>
<protein>
    <submittedName>
        <fullName evidence="1">Uncharacterized protein</fullName>
    </submittedName>
</protein>
<organism evidence="1 2">
    <name type="scientific">Candidatus Accumulibacter phosphatis</name>
    <dbReference type="NCBI Taxonomy" id="327160"/>
    <lineage>
        <taxon>Bacteria</taxon>
        <taxon>Pseudomonadati</taxon>
        <taxon>Pseudomonadota</taxon>
        <taxon>Betaproteobacteria</taxon>
        <taxon>Candidatus Accumulibacter</taxon>
    </lineage>
</organism>
<name>A0A5S4F6R6_9PROT</name>